<dbReference type="InterPro" id="IPR046833">
    <property type="entry name" value="ABC_N"/>
</dbReference>
<comment type="caution">
    <text evidence="4">The sequence shown here is derived from an EMBL/GenBank/DDBJ whole genome shotgun (WGS) entry which is preliminary data.</text>
</comment>
<sequence length="637" mass="68548">MSGRGGRGRGAYYKAKYGGGASRKRVQDSEDAPSRSDRPRPGSPTSAMAAADGAAGDQWGEFVPIPNPAASSSDLVQLLNSLDRQQYGAYKQLYDLTYRFPAFSLRFLHIQGDAYAPPSSIEIKVPHSIAQFPAALYSSAIRKLALADFLNRHLATNLLATNRTRAAAGWAGPKGGSFSILQPSSYVLERSPLTVTSTHIEARFYLGLPAQGRSIMGHECANLVGTVLPQVVDASLLACALDARAVQRHVECVEDQEALRTTIAQSKQYVGFIANGSILPRASGVTDAPLASARPWQSPPSWQISLTLPNHGTITGTAIPRGITLITGGGFHGKSTVMSALAVGMLNKIPGDGREFVVLDPRTMAVQSQDGRSVDAVDISPFIGHLPGQPANASTCFSTTNASGSTSLAAHVQEAREVGVKCLLLDEDTCATNFMVRDERMRMLVGKGEPITPFTQRIRAMVRDEGMSVLVVVGASGDYLRLADQVLGMVEYEPQDWTQRAKAIASGDELLADSDQEQVAPEPIARELVSVPATGKVRITHATRAELGEGLGEWDTGPCPSLVEQGMMRYMVDALAWIANQRQRSGPIPVKQLAKLLATTDMKEVARRWEGEHVRPRAEDVIAALNRLRSAQFRQAD</sequence>
<protein>
    <submittedName>
        <fullName evidence="4">Uncharacterized protein</fullName>
    </submittedName>
</protein>
<keyword evidence="5" id="KW-1185">Reference proteome</keyword>
<evidence type="ECO:0000259" key="3">
    <source>
        <dbReference type="Pfam" id="PF20446"/>
    </source>
</evidence>
<dbReference type="EMBL" id="MCFL01000067">
    <property type="protein sequence ID" value="ORZ31073.1"/>
    <property type="molecule type" value="Genomic_DNA"/>
</dbReference>
<accession>A0A1Y2HBL3</accession>
<dbReference type="AlphaFoldDB" id="A0A1Y2HBL3"/>
<evidence type="ECO:0000256" key="1">
    <source>
        <dbReference type="SAM" id="MobiDB-lite"/>
    </source>
</evidence>
<feature type="domain" description="ATPase of the ABC class C-terminal" evidence="2">
    <location>
        <begin position="243"/>
        <end position="509"/>
    </location>
</feature>
<evidence type="ECO:0000313" key="5">
    <source>
        <dbReference type="Proteomes" id="UP000193411"/>
    </source>
</evidence>
<proteinExistence type="predicted"/>
<evidence type="ECO:0000313" key="4">
    <source>
        <dbReference type="EMBL" id="ORZ31073.1"/>
    </source>
</evidence>
<feature type="compositionally biased region" description="Basic and acidic residues" evidence="1">
    <location>
        <begin position="25"/>
        <end position="40"/>
    </location>
</feature>
<dbReference type="PANTHER" id="PTHR38149">
    <property type="entry name" value="ATPASE"/>
    <property type="match status" value="1"/>
</dbReference>
<feature type="region of interest" description="Disordered" evidence="1">
    <location>
        <begin position="1"/>
        <end position="50"/>
    </location>
</feature>
<dbReference type="Pfam" id="PF20446">
    <property type="entry name" value="ABC_N"/>
    <property type="match status" value="1"/>
</dbReference>
<organism evidence="4 5">
    <name type="scientific">Catenaria anguillulae PL171</name>
    <dbReference type="NCBI Taxonomy" id="765915"/>
    <lineage>
        <taxon>Eukaryota</taxon>
        <taxon>Fungi</taxon>
        <taxon>Fungi incertae sedis</taxon>
        <taxon>Blastocladiomycota</taxon>
        <taxon>Blastocladiomycetes</taxon>
        <taxon>Blastocladiales</taxon>
        <taxon>Catenariaceae</taxon>
        <taxon>Catenaria</taxon>
    </lineage>
</organism>
<dbReference type="OrthoDB" id="189459at2759"/>
<reference evidence="4 5" key="1">
    <citation type="submission" date="2016-07" db="EMBL/GenBank/DDBJ databases">
        <title>Pervasive Adenine N6-methylation of Active Genes in Fungi.</title>
        <authorList>
            <consortium name="DOE Joint Genome Institute"/>
            <person name="Mondo S.J."/>
            <person name="Dannebaum R.O."/>
            <person name="Kuo R.C."/>
            <person name="Labutti K."/>
            <person name="Haridas S."/>
            <person name="Kuo A."/>
            <person name="Salamov A."/>
            <person name="Ahrendt S.R."/>
            <person name="Lipzen A."/>
            <person name="Sullivan W."/>
            <person name="Andreopoulos W.B."/>
            <person name="Clum A."/>
            <person name="Lindquist E."/>
            <person name="Daum C."/>
            <person name="Ramamoorthy G.K."/>
            <person name="Gryganskyi A."/>
            <person name="Culley D."/>
            <person name="Magnuson J.K."/>
            <person name="James T.Y."/>
            <person name="O'Malley M.A."/>
            <person name="Stajich J.E."/>
            <person name="Spatafora J.W."/>
            <person name="Visel A."/>
            <person name="Grigoriev I.V."/>
        </authorList>
    </citation>
    <scope>NUCLEOTIDE SEQUENCE [LARGE SCALE GENOMIC DNA]</scope>
    <source>
        <strain evidence="4 5">PL171</strain>
    </source>
</reference>
<name>A0A1Y2HBL3_9FUNG</name>
<dbReference type="InterPro" id="IPR046834">
    <property type="entry name" value="ABC_ATPase_C"/>
</dbReference>
<gene>
    <name evidence="4" type="ORF">BCR44DRAFT_1503128</name>
</gene>
<dbReference type="InterPro" id="IPR019195">
    <property type="entry name" value="ABC_ATPase_put"/>
</dbReference>
<dbReference type="Proteomes" id="UP000193411">
    <property type="component" value="Unassembled WGS sequence"/>
</dbReference>
<evidence type="ECO:0000259" key="2">
    <source>
        <dbReference type="Pfam" id="PF09818"/>
    </source>
</evidence>
<dbReference type="Pfam" id="PF09818">
    <property type="entry name" value="ABC_ATPase"/>
    <property type="match status" value="1"/>
</dbReference>
<feature type="domain" description="ATPase of the ABC class N-terminal" evidence="3">
    <location>
        <begin position="74"/>
        <end position="237"/>
    </location>
</feature>
<dbReference type="PANTHER" id="PTHR38149:SF1">
    <property type="entry name" value="ATPASE"/>
    <property type="match status" value="1"/>
</dbReference>